<name>A0ABQ8GXX4_9ROSI</name>
<proteinExistence type="predicted"/>
<evidence type="ECO:0000313" key="1">
    <source>
        <dbReference type="EMBL" id="KAH7511673.1"/>
    </source>
</evidence>
<dbReference type="PANTHER" id="PTHR32010">
    <property type="entry name" value="PHOTOSYSTEM II STABILITY/ASSEMBLY FACTOR HCF136, CHLOROPLASTIC"/>
    <property type="match status" value="1"/>
</dbReference>
<protein>
    <submittedName>
        <fullName evidence="1">Uncharacterized protein</fullName>
    </submittedName>
</protein>
<dbReference type="PANTHER" id="PTHR32010:SF23">
    <property type="entry name" value="IG-LIKE DOMAIN-CONTAINING PROTEIN"/>
    <property type="match status" value="1"/>
</dbReference>
<sequence>MLQIIHGKALHNSQNLLYQFMVGFNHTVGVKIPVMNSVVRRSFHSSTYSEPYMRFNQFNEHTLRKDVTSGMNAKKWVPVGIKESRMLEKTGSVNIYYVNNSELPLLCKGDDDNHTDANMIDHHASAGLRESKSTSSIACDERNSVQSEVLKSENVSKVQNVGRSEVREAYAQKSEDNQQHIIGSRMVTKTLSTASKRQLISENTELIIISYPLAEFERFLCAATPVIASSYAYKNCSVCLHDQLSSCFLCKHQIPNTSLCSVWKWYEEPGNYGLKVKTGDSQNLKGLLTESMSSYAYVFLESEKSHLRKPLCNTIVDLIDAGTSNLQVFSDPSKLEYLKLCDLHPASWFSVDWYPIYRIPDRNFCASFLTYHSLGHLVKRHVPTDSLDKKSFPCGRNAKLQHTGEVSAFFNL</sequence>
<gene>
    <name evidence="1" type="ORF">JRO89_XSUnG0179100</name>
</gene>
<organism evidence="1 2">
    <name type="scientific">Xanthoceras sorbifolium</name>
    <dbReference type="NCBI Taxonomy" id="99658"/>
    <lineage>
        <taxon>Eukaryota</taxon>
        <taxon>Viridiplantae</taxon>
        <taxon>Streptophyta</taxon>
        <taxon>Embryophyta</taxon>
        <taxon>Tracheophyta</taxon>
        <taxon>Spermatophyta</taxon>
        <taxon>Magnoliopsida</taxon>
        <taxon>eudicotyledons</taxon>
        <taxon>Gunneridae</taxon>
        <taxon>Pentapetalae</taxon>
        <taxon>rosids</taxon>
        <taxon>malvids</taxon>
        <taxon>Sapindales</taxon>
        <taxon>Sapindaceae</taxon>
        <taxon>Xanthoceroideae</taxon>
        <taxon>Xanthoceras</taxon>
    </lineage>
</organism>
<evidence type="ECO:0000313" key="2">
    <source>
        <dbReference type="Proteomes" id="UP000827721"/>
    </source>
</evidence>
<dbReference type="Proteomes" id="UP000827721">
    <property type="component" value="Unassembled WGS sequence"/>
</dbReference>
<accession>A0ABQ8GXX4</accession>
<dbReference type="InterPro" id="IPR008507">
    <property type="entry name" value="DUF789"/>
</dbReference>
<keyword evidence="2" id="KW-1185">Reference proteome</keyword>
<dbReference type="Pfam" id="PF05623">
    <property type="entry name" value="DUF789"/>
    <property type="match status" value="2"/>
</dbReference>
<dbReference type="EMBL" id="JAFEMO010000497">
    <property type="protein sequence ID" value="KAH7511673.1"/>
    <property type="molecule type" value="Genomic_DNA"/>
</dbReference>
<reference evidence="1 2" key="1">
    <citation type="submission" date="2021-02" db="EMBL/GenBank/DDBJ databases">
        <title>Plant Genome Project.</title>
        <authorList>
            <person name="Zhang R.-G."/>
        </authorList>
    </citation>
    <scope>NUCLEOTIDE SEQUENCE [LARGE SCALE GENOMIC DNA]</scope>
    <source>
        <tissue evidence="1">Leaves</tissue>
    </source>
</reference>
<comment type="caution">
    <text evidence="1">The sequence shown here is derived from an EMBL/GenBank/DDBJ whole genome shotgun (WGS) entry which is preliminary data.</text>
</comment>